<protein>
    <recommendedName>
        <fullName evidence="3">Integrase</fullName>
    </recommendedName>
</protein>
<evidence type="ECO:0008006" key="3">
    <source>
        <dbReference type="Google" id="ProtNLM"/>
    </source>
</evidence>
<sequence length="65" mass="6790">MCRTERSPITGADAGGTPNLPLLTAEVDAALVQLGDPAIPEGSREYVRGAHEALAWICGQRDEAA</sequence>
<accession>A0ABW6YGX3</accession>
<gene>
    <name evidence="1" type="ORF">ACF05T_22585</name>
</gene>
<dbReference type="RefSeq" id="WP_391935947.1">
    <property type="nucleotide sequence ID" value="NZ_JBIBSM010000012.1"/>
</dbReference>
<dbReference type="Proteomes" id="UP001603013">
    <property type="component" value="Unassembled WGS sequence"/>
</dbReference>
<dbReference type="EMBL" id="JBIBSM010000012">
    <property type="protein sequence ID" value="MFF8278874.1"/>
    <property type="molecule type" value="Genomic_DNA"/>
</dbReference>
<reference evidence="1 2" key="1">
    <citation type="submission" date="2024-10" db="EMBL/GenBank/DDBJ databases">
        <title>The Natural Products Discovery Center: Release of the First 8490 Sequenced Strains for Exploring Actinobacteria Biosynthetic Diversity.</title>
        <authorList>
            <person name="Kalkreuter E."/>
            <person name="Kautsar S.A."/>
            <person name="Yang D."/>
            <person name="Bader C.D."/>
            <person name="Teijaro C.N."/>
            <person name="Fluegel L."/>
            <person name="Davis C.M."/>
            <person name="Simpson J.R."/>
            <person name="Lauterbach L."/>
            <person name="Steele A.D."/>
            <person name="Gui C."/>
            <person name="Meng S."/>
            <person name="Li G."/>
            <person name="Viehrig K."/>
            <person name="Ye F."/>
            <person name="Su P."/>
            <person name="Kiefer A.F."/>
            <person name="Nichols A."/>
            <person name="Cepeda A.J."/>
            <person name="Yan W."/>
            <person name="Fan B."/>
            <person name="Jiang Y."/>
            <person name="Adhikari A."/>
            <person name="Zheng C.-J."/>
            <person name="Schuster L."/>
            <person name="Cowan T.M."/>
            <person name="Smanski M.J."/>
            <person name="Chevrette M.G."/>
            <person name="De Carvalho L.P.S."/>
            <person name="Shen B."/>
        </authorList>
    </citation>
    <scope>NUCLEOTIDE SEQUENCE [LARGE SCALE GENOMIC DNA]</scope>
    <source>
        <strain evidence="1 2">NPDC015755</strain>
    </source>
</reference>
<evidence type="ECO:0000313" key="2">
    <source>
        <dbReference type="Proteomes" id="UP001603013"/>
    </source>
</evidence>
<comment type="caution">
    <text evidence="1">The sequence shown here is derived from an EMBL/GenBank/DDBJ whole genome shotgun (WGS) entry which is preliminary data.</text>
</comment>
<keyword evidence="2" id="KW-1185">Reference proteome</keyword>
<organism evidence="1 2">
    <name type="scientific">Streptomyces lateritius</name>
    <dbReference type="NCBI Taxonomy" id="67313"/>
    <lineage>
        <taxon>Bacteria</taxon>
        <taxon>Bacillati</taxon>
        <taxon>Actinomycetota</taxon>
        <taxon>Actinomycetes</taxon>
        <taxon>Kitasatosporales</taxon>
        <taxon>Streptomycetaceae</taxon>
        <taxon>Streptomyces</taxon>
    </lineage>
</organism>
<evidence type="ECO:0000313" key="1">
    <source>
        <dbReference type="EMBL" id="MFF8278874.1"/>
    </source>
</evidence>
<proteinExistence type="predicted"/>
<name>A0ABW6YGX3_9ACTN</name>